<protein>
    <submittedName>
        <fullName evidence="2">Uncharacterized protein</fullName>
    </submittedName>
</protein>
<feature type="transmembrane region" description="Helical" evidence="1">
    <location>
        <begin position="20"/>
        <end position="45"/>
    </location>
</feature>
<dbReference type="RefSeq" id="WP_092319603.1">
    <property type="nucleotide sequence ID" value="NZ_FOKY01000015.1"/>
</dbReference>
<keyword evidence="1" id="KW-0812">Transmembrane</keyword>
<dbReference type="STRING" id="34097.SAMN02745150_01174"/>
<evidence type="ECO:0000313" key="2">
    <source>
        <dbReference type="EMBL" id="SFB88254.1"/>
    </source>
</evidence>
<organism evidence="2 3">
    <name type="scientific">Brevinema andersonii</name>
    <dbReference type="NCBI Taxonomy" id="34097"/>
    <lineage>
        <taxon>Bacteria</taxon>
        <taxon>Pseudomonadati</taxon>
        <taxon>Spirochaetota</taxon>
        <taxon>Spirochaetia</taxon>
        <taxon>Brevinematales</taxon>
        <taxon>Brevinemataceae</taxon>
        <taxon>Brevinema</taxon>
    </lineage>
</organism>
<sequence>MEKIREVLKKIGHTLKTYRYPVLILWGVISFGILLFFILVTASHLKDAYRHLSFLTERLEKVEQRTGLIYQKKCQEAQKYER</sequence>
<evidence type="ECO:0000313" key="3">
    <source>
        <dbReference type="Proteomes" id="UP000240042"/>
    </source>
</evidence>
<dbReference type="Proteomes" id="UP000240042">
    <property type="component" value="Unassembled WGS sequence"/>
</dbReference>
<dbReference type="EMBL" id="FOKY01000015">
    <property type="protein sequence ID" value="SFB88254.1"/>
    <property type="molecule type" value="Genomic_DNA"/>
</dbReference>
<reference evidence="3" key="1">
    <citation type="submission" date="2016-10" db="EMBL/GenBank/DDBJ databases">
        <authorList>
            <person name="Varghese N."/>
            <person name="Submissions S."/>
        </authorList>
    </citation>
    <scope>NUCLEOTIDE SEQUENCE [LARGE SCALE GENOMIC DNA]</scope>
    <source>
        <strain evidence="3">ATCC 43811</strain>
    </source>
</reference>
<accession>A0A1I1EMC3</accession>
<name>A0A1I1EMC3_BREAD</name>
<keyword evidence="3" id="KW-1185">Reference proteome</keyword>
<dbReference type="AlphaFoldDB" id="A0A1I1EMC3"/>
<evidence type="ECO:0000256" key="1">
    <source>
        <dbReference type="SAM" id="Phobius"/>
    </source>
</evidence>
<gene>
    <name evidence="2" type="ORF">SAMN02745150_01174</name>
</gene>
<keyword evidence="1" id="KW-1133">Transmembrane helix</keyword>
<proteinExistence type="predicted"/>
<keyword evidence="1" id="KW-0472">Membrane</keyword>